<evidence type="ECO:0000256" key="1">
    <source>
        <dbReference type="ARBA" id="ARBA00022737"/>
    </source>
</evidence>
<dbReference type="InterPro" id="IPR013783">
    <property type="entry name" value="Ig-like_fold"/>
</dbReference>
<accession>A0ABV0QUU3</accession>
<feature type="domain" description="Ig-like" evidence="4">
    <location>
        <begin position="403"/>
        <end position="498"/>
    </location>
</feature>
<feature type="region of interest" description="Disordered" evidence="3">
    <location>
        <begin position="958"/>
        <end position="981"/>
    </location>
</feature>
<dbReference type="SUPFAM" id="SSF49265">
    <property type="entry name" value="Fibronectin type III"/>
    <property type="match status" value="6"/>
</dbReference>
<feature type="domain" description="Fibronectin type-III" evidence="5">
    <location>
        <begin position="509"/>
        <end position="603"/>
    </location>
</feature>
<dbReference type="SMART" id="SM00060">
    <property type="entry name" value="FN3"/>
    <property type="match status" value="10"/>
</dbReference>
<comment type="caution">
    <text evidence="6">The sequence shown here is derived from an EMBL/GenBank/DDBJ whole genome shotgun (WGS) entry which is preliminary data.</text>
</comment>
<dbReference type="PROSITE" id="PS50835">
    <property type="entry name" value="IG_LIKE"/>
    <property type="match status" value="4"/>
</dbReference>
<dbReference type="PANTHER" id="PTHR14340">
    <property type="entry name" value="MICROFIBRIL-ASSOCIATED GLYCOPROTEIN 3"/>
    <property type="match status" value="1"/>
</dbReference>
<name>A0ABV0QUU3_9TELE</name>
<dbReference type="InterPro" id="IPR036179">
    <property type="entry name" value="Ig-like_dom_sf"/>
</dbReference>
<feature type="domain" description="Fibronectin type-III" evidence="5">
    <location>
        <begin position="207"/>
        <end position="301"/>
    </location>
</feature>
<dbReference type="InterPro" id="IPR013098">
    <property type="entry name" value="Ig_I-set"/>
</dbReference>
<dbReference type="PROSITE" id="PS50853">
    <property type="entry name" value="FN3"/>
    <property type="match status" value="10"/>
</dbReference>
<keyword evidence="1" id="KW-0677">Repeat</keyword>
<feature type="domain" description="Fibronectin type-III" evidence="5">
    <location>
        <begin position="10"/>
        <end position="102"/>
    </location>
</feature>
<sequence length="1431" mass="158987">MFNFQDVPGPVTDLKPVVVTRKMIFLNWDDPEDDGGSDLTGFIVERRDVKMHTWRQPVETASSKCECVGIMEGQEYFFRVTAKNKYGLGVPVELGPIKAVDPQGPPSYPEKFHYTERTKSSITLAWKPPRSDGGSPVIGYFVEKKRQDKQAFEPCNTEICPNMTLTVEDLDEAWMYEFRIKCANLIGESEPSIPLTVVIQDDEEYAKTSMTLTWQPPRETGGSMIIGYWLEKREKGTDYWAKVNKMPVTKRGTKGWDYQVTRLFEGTEYEFRVAASNSAGTGPFSGPSDSAFAVDPITPPSMPAAPEIADKTKYSVTLSWKPPESDGGSPIKGYIIQIQDEGSSEWHKINDIDSLHPTTEFTVPSLRELKRYRFRIIAVNDIGESDPSPRTSEVLIEDVQLPPSITIDVMAEELVNIRAGDPIRIPATIKGRPVPKVTWDFEGKAKTQKKNKLHTVPVEAEVESTDTTSVVNIPVSLRSHSGRYTITAKNKSGQKHVNVRVIVVDVPGPPKNLKVTDVTRSTMRLIWKLPDTDGGERIKSYFIEKKSVIDKAWTKVNAACASQAFVVPGLLEGQDYLFRVRAENRLGFGPFTETTEPVRARDPICPPTIDLREALEGEEGCDISIVAKISGCPFPSLTWHKASLAKPEEKAAVQYDQHINKLVTPDKCTLLIQQASRNDSALYSLTASNSLGTVSKDIKLLVLEVFADRIGLAWNPPTDDGGSKITNYVVEKREDNRKSWVHVSNDPKECAYVVIRLTENHEYEFRVMAQNKFGVGPPLISEPEKARNLFTVPGQCEKPTITEVCLESMTVNWEEPKYDGGSSITGYFIEKKETTSKRWTRVTREPIRALPLGNNWDVAGLLEGALYQFRVIAVNAAGCGLPSLPSDPVLCRDPISKSSYCSNLCDAGPPYPKVTDWTKSTVELEWAPPSVDGGSKVTGYIVEFKEVNKEEEQKKAQRKLLLSEAEEEKEPESDESWQKAKDTEIRGTKFVVADLKEGGLYQFRVRAVNSAGVGEPGLVSELIEVKERTIPPEMDLDASVKEKIVVHAGATIRIIAYVSGKPAPQITWCRDDGEVPKEAVVEKTGISNSLVIKNCRRQHQGMYTLSAKNEGGERKKAVIVEVLDVPGPVGLPFAGENLTTDSCKLTWYSPEDDGGSAITNYLIEKRESDRMGWTSVSYTVTRNNAVVQGLIEGKGYFFRIAAENIIGMGPFIEIDKMVLIKDPISVPERPEDLIVTAVTKDSISVAWRPPKYDGGAEVTSYVLESRMVGRDTFTRIGGEDKLMDRKFTLTGLKEGSSHEFRVSAINQVGQGKHSFPTKPVQCKDELEPPTLDLDFRDKMVVKVGDLCMLSGRYSGKPTPSITWTKNDEELKADEEISLHSTAHHLSLNISKTKREHSGRYCVSVENAAGPHTGICNIIVVGESQRETSTFS</sequence>
<dbReference type="CDD" id="cd00063">
    <property type="entry name" value="FN3"/>
    <property type="match status" value="10"/>
</dbReference>
<evidence type="ECO:0000313" key="6">
    <source>
        <dbReference type="EMBL" id="MEQ2199242.1"/>
    </source>
</evidence>
<dbReference type="Pfam" id="PF00041">
    <property type="entry name" value="fn3"/>
    <property type="match status" value="10"/>
</dbReference>
<proteinExistence type="predicted"/>
<dbReference type="Gene3D" id="2.60.40.10">
    <property type="entry name" value="Immunoglobulins"/>
    <property type="match status" value="14"/>
</dbReference>
<feature type="domain" description="Fibronectin type-III" evidence="5">
    <location>
        <begin position="1229"/>
        <end position="1325"/>
    </location>
</feature>
<feature type="domain" description="Fibronectin type-III" evidence="5">
    <location>
        <begin position="795"/>
        <end position="894"/>
    </location>
</feature>
<dbReference type="PRINTS" id="PR00014">
    <property type="entry name" value="FNTYPEIII"/>
</dbReference>
<evidence type="ECO:0000256" key="2">
    <source>
        <dbReference type="ARBA" id="ARBA00023319"/>
    </source>
</evidence>
<evidence type="ECO:0008006" key="8">
    <source>
        <dbReference type="Google" id="ProtNLM"/>
    </source>
</evidence>
<feature type="domain" description="Fibronectin type-III" evidence="5">
    <location>
        <begin position="105"/>
        <end position="202"/>
    </location>
</feature>
<feature type="domain" description="Fibronectin type-III" evidence="5">
    <location>
        <begin position="908"/>
        <end position="1028"/>
    </location>
</feature>
<dbReference type="SMART" id="SM00408">
    <property type="entry name" value="IGc2"/>
    <property type="match status" value="4"/>
</dbReference>
<protein>
    <recommendedName>
        <fullName evidence="8">Titin</fullName>
    </recommendedName>
</protein>
<evidence type="ECO:0000259" key="5">
    <source>
        <dbReference type="PROSITE" id="PS50853"/>
    </source>
</evidence>
<dbReference type="EMBL" id="JAHRIN010025212">
    <property type="protein sequence ID" value="MEQ2199242.1"/>
    <property type="molecule type" value="Genomic_DNA"/>
</dbReference>
<dbReference type="InterPro" id="IPR003599">
    <property type="entry name" value="Ig_sub"/>
</dbReference>
<evidence type="ECO:0000313" key="7">
    <source>
        <dbReference type="Proteomes" id="UP001434883"/>
    </source>
</evidence>
<feature type="domain" description="Fibronectin type-III" evidence="5">
    <location>
        <begin position="302"/>
        <end position="399"/>
    </location>
</feature>
<keyword evidence="7" id="KW-1185">Reference proteome</keyword>
<dbReference type="Pfam" id="PF07679">
    <property type="entry name" value="I-set"/>
    <property type="match status" value="3"/>
</dbReference>
<dbReference type="SUPFAM" id="SSF48726">
    <property type="entry name" value="Immunoglobulin"/>
    <property type="match status" value="4"/>
</dbReference>
<dbReference type="InterPro" id="IPR007110">
    <property type="entry name" value="Ig-like_dom"/>
</dbReference>
<dbReference type="InterPro" id="IPR003961">
    <property type="entry name" value="FN3_dom"/>
</dbReference>
<dbReference type="Pfam" id="PF13927">
    <property type="entry name" value="Ig_3"/>
    <property type="match status" value="1"/>
</dbReference>
<evidence type="ECO:0000259" key="4">
    <source>
        <dbReference type="PROSITE" id="PS50835"/>
    </source>
</evidence>
<keyword evidence="2" id="KW-0393">Immunoglobulin domain</keyword>
<gene>
    <name evidence="6" type="ORF">XENOCAPTIV_011157</name>
</gene>
<organism evidence="6 7">
    <name type="scientific">Xenoophorus captivus</name>
    <dbReference type="NCBI Taxonomy" id="1517983"/>
    <lineage>
        <taxon>Eukaryota</taxon>
        <taxon>Metazoa</taxon>
        <taxon>Chordata</taxon>
        <taxon>Craniata</taxon>
        <taxon>Vertebrata</taxon>
        <taxon>Euteleostomi</taxon>
        <taxon>Actinopterygii</taxon>
        <taxon>Neopterygii</taxon>
        <taxon>Teleostei</taxon>
        <taxon>Neoteleostei</taxon>
        <taxon>Acanthomorphata</taxon>
        <taxon>Ovalentaria</taxon>
        <taxon>Atherinomorphae</taxon>
        <taxon>Cyprinodontiformes</taxon>
        <taxon>Goodeidae</taxon>
        <taxon>Xenoophorus</taxon>
    </lineage>
</organism>
<reference evidence="6 7" key="1">
    <citation type="submission" date="2021-06" db="EMBL/GenBank/DDBJ databases">
        <authorList>
            <person name="Palmer J.M."/>
        </authorList>
    </citation>
    <scope>NUCLEOTIDE SEQUENCE [LARGE SCALE GENOMIC DNA]</scope>
    <source>
        <strain evidence="6 7">XC_2019</strain>
        <tissue evidence="6">Muscle</tissue>
    </source>
</reference>
<feature type="domain" description="Fibronectin type-III" evidence="5">
    <location>
        <begin position="694"/>
        <end position="789"/>
    </location>
</feature>
<evidence type="ECO:0000256" key="3">
    <source>
        <dbReference type="SAM" id="MobiDB-lite"/>
    </source>
</evidence>
<dbReference type="InterPro" id="IPR036116">
    <property type="entry name" value="FN3_sf"/>
</dbReference>
<feature type="domain" description="Ig-like" evidence="4">
    <location>
        <begin position="1347"/>
        <end position="1431"/>
    </location>
</feature>
<dbReference type="InterPro" id="IPR003598">
    <property type="entry name" value="Ig_sub2"/>
</dbReference>
<dbReference type="SMART" id="SM00409">
    <property type="entry name" value="IG"/>
    <property type="match status" value="4"/>
</dbReference>
<feature type="domain" description="Ig-like" evidence="4">
    <location>
        <begin position="606"/>
        <end position="699"/>
    </location>
</feature>
<feature type="compositionally biased region" description="Acidic residues" evidence="3">
    <location>
        <begin position="964"/>
        <end position="975"/>
    </location>
</feature>
<dbReference type="PANTHER" id="PTHR14340:SF9">
    <property type="entry name" value="FIBRONECTIN TYPE-III DOMAIN-CONTAINING PROTEIN"/>
    <property type="match status" value="1"/>
</dbReference>
<feature type="domain" description="Ig-like" evidence="4">
    <location>
        <begin position="1032"/>
        <end position="1119"/>
    </location>
</feature>
<feature type="domain" description="Fibronectin type-III" evidence="5">
    <location>
        <begin position="1125"/>
        <end position="1223"/>
    </location>
</feature>
<dbReference type="Proteomes" id="UP001434883">
    <property type="component" value="Unassembled WGS sequence"/>
</dbReference>